<dbReference type="InterPro" id="IPR019368">
    <property type="entry name" value="Ribosomal_mS29"/>
</dbReference>
<evidence type="ECO:0000256" key="4">
    <source>
        <dbReference type="ARBA" id="ARBA00022980"/>
    </source>
</evidence>
<dbReference type="AlphaFoldDB" id="A0A6J0BE85"/>
<evidence type="ECO:0000256" key="3">
    <source>
        <dbReference type="ARBA" id="ARBA00022946"/>
    </source>
</evidence>
<dbReference type="InterPro" id="IPR008092">
    <property type="entry name" value="Ribosomal_mS29_met"/>
</dbReference>
<evidence type="ECO:0000313" key="9">
    <source>
        <dbReference type="RefSeq" id="XP_015512462.1"/>
    </source>
</evidence>
<dbReference type="PANTHER" id="PTHR12810:SF0">
    <property type="entry name" value="SMALL RIBOSOMAL SUBUNIT PROTEIN MS29"/>
    <property type="match status" value="1"/>
</dbReference>
<dbReference type="Pfam" id="PF10236">
    <property type="entry name" value="DAP3"/>
    <property type="match status" value="1"/>
</dbReference>
<dbReference type="InParanoid" id="A0A6J0BE85"/>
<dbReference type="FunCoup" id="A0A6J0BE85">
    <property type="interactions" value="1661"/>
</dbReference>
<dbReference type="Gene3D" id="3.40.50.300">
    <property type="entry name" value="P-loop containing nucleotide triphosphate hydrolases"/>
    <property type="match status" value="1"/>
</dbReference>
<gene>
    <name evidence="9" type="primary">LOC107218934</name>
</gene>
<evidence type="ECO:0000256" key="6">
    <source>
        <dbReference type="ARBA" id="ARBA00023274"/>
    </source>
</evidence>
<dbReference type="KEGG" id="nlo:107218934"/>
<accession>A0A6J0BE85</accession>
<dbReference type="RefSeq" id="XP_015512462.1">
    <property type="nucleotide sequence ID" value="XM_015656976.2"/>
</dbReference>
<proteinExistence type="inferred from homology"/>
<evidence type="ECO:0000313" key="8">
    <source>
        <dbReference type="Proteomes" id="UP000829291"/>
    </source>
</evidence>
<dbReference type="GO" id="GO:0003735">
    <property type="term" value="F:structural constituent of ribosome"/>
    <property type="evidence" value="ECO:0007669"/>
    <property type="project" value="TreeGrafter"/>
</dbReference>
<dbReference type="Proteomes" id="UP000829291">
    <property type="component" value="Chromosome 7"/>
</dbReference>
<evidence type="ECO:0000256" key="7">
    <source>
        <dbReference type="ARBA" id="ARBA00035140"/>
    </source>
</evidence>
<reference evidence="9" key="1">
    <citation type="submission" date="2025-08" db="UniProtKB">
        <authorList>
            <consortium name="RefSeq"/>
        </authorList>
    </citation>
    <scope>IDENTIFICATION</scope>
    <source>
        <tissue evidence="9">Thorax and Abdomen</tissue>
    </source>
</reference>
<dbReference type="SUPFAM" id="SSF52540">
    <property type="entry name" value="P-loop containing nucleoside triphosphate hydrolases"/>
    <property type="match status" value="1"/>
</dbReference>
<dbReference type="GO" id="GO:0005763">
    <property type="term" value="C:mitochondrial small ribosomal subunit"/>
    <property type="evidence" value="ECO:0007669"/>
    <property type="project" value="TreeGrafter"/>
</dbReference>
<name>A0A6J0BE85_NEOLC</name>
<evidence type="ECO:0000256" key="1">
    <source>
        <dbReference type="ARBA" id="ARBA00004173"/>
    </source>
</evidence>
<comment type="subcellular location">
    <subcellularLocation>
        <location evidence="1">Mitochondrion</location>
    </subcellularLocation>
</comment>
<dbReference type="PANTHER" id="PTHR12810">
    <property type="entry name" value="MITOCHONDRIAL 28S RIBOSOMAL PROTEIN S29"/>
    <property type="match status" value="1"/>
</dbReference>
<dbReference type="OrthoDB" id="274828at2759"/>
<keyword evidence="8" id="KW-1185">Reference proteome</keyword>
<keyword evidence="5" id="KW-0496">Mitochondrion</keyword>
<keyword evidence="6" id="KW-0687">Ribonucleoprotein</keyword>
<protein>
    <recommendedName>
        <fullName evidence="7">Small ribosomal subunit protein mS29</fullName>
    </recommendedName>
</protein>
<dbReference type="CTD" id="37563"/>
<dbReference type="GeneID" id="107218934"/>
<evidence type="ECO:0000256" key="2">
    <source>
        <dbReference type="ARBA" id="ARBA00009863"/>
    </source>
</evidence>
<keyword evidence="3" id="KW-0809">Transit peptide</keyword>
<evidence type="ECO:0000256" key="5">
    <source>
        <dbReference type="ARBA" id="ARBA00023128"/>
    </source>
</evidence>
<organism evidence="9">
    <name type="scientific">Neodiprion lecontei</name>
    <name type="common">Redheaded pine sawfly</name>
    <dbReference type="NCBI Taxonomy" id="441921"/>
    <lineage>
        <taxon>Eukaryota</taxon>
        <taxon>Metazoa</taxon>
        <taxon>Ecdysozoa</taxon>
        <taxon>Arthropoda</taxon>
        <taxon>Hexapoda</taxon>
        <taxon>Insecta</taxon>
        <taxon>Pterygota</taxon>
        <taxon>Neoptera</taxon>
        <taxon>Endopterygota</taxon>
        <taxon>Hymenoptera</taxon>
        <taxon>Tenthredinoidea</taxon>
        <taxon>Diprionidae</taxon>
        <taxon>Diprioninae</taxon>
        <taxon>Neodiprion</taxon>
    </lineage>
</organism>
<comment type="similarity">
    <text evidence="2">Belongs to the mitochondrion-specific ribosomal protein mS29 family.</text>
</comment>
<dbReference type="GO" id="GO:0006915">
    <property type="term" value="P:apoptotic process"/>
    <property type="evidence" value="ECO:0007669"/>
    <property type="project" value="InterPro"/>
</dbReference>
<keyword evidence="4 9" id="KW-0689">Ribosomal protein</keyword>
<sequence>MAFNTLKVENFLRRVSAASIKKYATASEAVQVQEEPPVHFRTAESNPVNHTTQHQERFYTIPNDVYKKLYSGGGLPKEFMKQVKTFNECCFLTRSPTIEILSYLRNTNYNKPVNRYVLYGPSGCGKTLSMAHILHYGLATQKVLIHIPWAPNWFRHPKEVANSTTREGYVDLPIDAAAWLIHFKNQNSQLLEQLKLTTDKEYTWSLRESTPRGVPLMQLIDLGINRVRYASEIIIALTSELKEASIAGKCQTLVMIDGYNIFFTDRTRVFTDAKAMVLPDKVSLTIAALEMTKYDWCNGAVVVSVDQLAVGGKKESDLPRLLLGKAGFEHLDPFMPVSVNPYTDSEFYNVMDYFKDRRWVRNCDDEGLQELKLLSAKNGFKLMNLCAAL</sequence>
<dbReference type="PRINTS" id="PR01716">
    <property type="entry name" value="DEATHASSOCP3"/>
</dbReference>
<dbReference type="InterPro" id="IPR027417">
    <property type="entry name" value="P-loop_NTPase"/>
</dbReference>